<dbReference type="PROSITE" id="PS00447">
    <property type="entry name" value="DNA_POLYMERASE_A"/>
    <property type="match status" value="1"/>
</dbReference>
<dbReference type="EC" id="2.7.7.7" evidence="2 12"/>
<feature type="domain" description="5'-3' exonuclease" evidence="14">
    <location>
        <begin position="2"/>
        <end position="257"/>
    </location>
</feature>
<keyword evidence="4 13" id="KW-0808">Transferase</keyword>
<dbReference type="Gene3D" id="3.40.50.1010">
    <property type="entry name" value="5'-nuclease"/>
    <property type="match status" value="1"/>
</dbReference>
<dbReference type="CDD" id="cd08637">
    <property type="entry name" value="DNA_pol_A_pol_I_C"/>
    <property type="match status" value="1"/>
</dbReference>
<evidence type="ECO:0000256" key="8">
    <source>
        <dbReference type="ARBA" id="ARBA00022932"/>
    </source>
</evidence>
<dbReference type="InterPro" id="IPR018320">
    <property type="entry name" value="DNA_polymerase_1"/>
</dbReference>
<evidence type="ECO:0000256" key="7">
    <source>
        <dbReference type="ARBA" id="ARBA00022763"/>
    </source>
</evidence>
<evidence type="ECO:0000256" key="3">
    <source>
        <dbReference type="ARBA" id="ARBA00020311"/>
    </source>
</evidence>
<dbReference type="InterPro" id="IPR019760">
    <property type="entry name" value="DNA-dir_DNA_pol_A_CS"/>
</dbReference>
<dbReference type="PRINTS" id="PR00868">
    <property type="entry name" value="DNAPOLI"/>
</dbReference>
<keyword evidence="13" id="KW-0540">Nuclease</keyword>
<dbReference type="InterPro" id="IPR008918">
    <property type="entry name" value="HhH2"/>
</dbReference>
<dbReference type="InterPro" id="IPR043502">
    <property type="entry name" value="DNA/RNA_pol_sf"/>
</dbReference>
<evidence type="ECO:0000313" key="17">
    <source>
        <dbReference type="Proteomes" id="UP000824110"/>
    </source>
</evidence>
<dbReference type="InterPro" id="IPR029060">
    <property type="entry name" value="PIN-like_dom_sf"/>
</dbReference>
<proteinExistence type="inferred from homology"/>
<dbReference type="CDD" id="cd09898">
    <property type="entry name" value="H3TH_53EXO"/>
    <property type="match status" value="1"/>
</dbReference>
<evidence type="ECO:0000256" key="1">
    <source>
        <dbReference type="ARBA" id="ARBA00007705"/>
    </source>
</evidence>
<reference evidence="16" key="1">
    <citation type="submission" date="2020-10" db="EMBL/GenBank/DDBJ databases">
        <authorList>
            <person name="Gilroy R."/>
        </authorList>
    </citation>
    <scope>NUCLEOTIDE SEQUENCE</scope>
    <source>
        <strain evidence="16">CHK195-12923</strain>
    </source>
</reference>
<dbReference type="Gene3D" id="3.30.420.10">
    <property type="entry name" value="Ribonuclease H-like superfamily/Ribonuclease H"/>
    <property type="match status" value="1"/>
</dbReference>
<dbReference type="GO" id="GO:0006302">
    <property type="term" value="P:double-strand break repair"/>
    <property type="evidence" value="ECO:0007669"/>
    <property type="project" value="TreeGrafter"/>
</dbReference>
<dbReference type="FunFam" id="1.10.150.20:FF:000002">
    <property type="entry name" value="DNA polymerase I"/>
    <property type="match status" value="1"/>
</dbReference>
<dbReference type="Gene3D" id="1.20.1060.10">
    <property type="entry name" value="Taq DNA Polymerase, Chain T, domain 4"/>
    <property type="match status" value="1"/>
</dbReference>
<evidence type="ECO:0000259" key="14">
    <source>
        <dbReference type="SMART" id="SM00475"/>
    </source>
</evidence>
<keyword evidence="6 13" id="KW-0235">DNA replication</keyword>
<feature type="domain" description="DNA-directed DNA polymerase family A palm" evidence="15">
    <location>
        <begin position="607"/>
        <end position="813"/>
    </location>
</feature>
<keyword evidence="13" id="KW-0378">Hydrolase</keyword>
<evidence type="ECO:0000256" key="2">
    <source>
        <dbReference type="ARBA" id="ARBA00012417"/>
    </source>
</evidence>
<dbReference type="SMART" id="SM00475">
    <property type="entry name" value="53EXOc"/>
    <property type="match status" value="1"/>
</dbReference>
<dbReference type="InterPro" id="IPR002421">
    <property type="entry name" value="5-3_exonuclease"/>
</dbReference>
<comment type="similarity">
    <text evidence="1 13">Belongs to the DNA polymerase type-A family.</text>
</comment>
<dbReference type="GO" id="GO:0003677">
    <property type="term" value="F:DNA binding"/>
    <property type="evidence" value="ECO:0007669"/>
    <property type="project" value="UniProtKB-UniRule"/>
</dbReference>
<dbReference type="EMBL" id="DVNE01000036">
    <property type="protein sequence ID" value="HIU61730.1"/>
    <property type="molecule type" value="Genomic_DNA"/>
</dbReference>
<evidence type="ECO:0000256" key="10">
    <source>
        <dbReference type="ARBA" id="ARBA00023204"/>
    </source>
</evidence>
<dbReference type="InterPro" id="IPR001098">
    <property type="entry name" value="DNA-dir_DNA_pol_A_palm_dom"/>
</dbReference>
<accession>A0A9D1SJ01</accession>
<evidence type="ECO:0000256" key="12">
    <source>
        <dbReference type="NCBIfam" id="TIGR00593"/>
    </source>
</evidence>
<keyword evidence="8 13" id="KW-0239">DNA-directed DNA polymerase</keyword>
<dbReference type="SMART" id="SM00482">
    <property type="entry name" value="POLAc"/>
    <property type="match status" value="1"/>
</dbReference>
<comment type="catalytic activity">
    <reaction evidence="11 13">
        <text>DNA(n) + a 2'-deoxyribonucleoside 5'-triphosphate = DNA(n+1) + diphosphate</text>
        <dbReference type="Rhea" id="RHEA:22508"/>
        <dbReference type="Rhea" id="RHEA-COMP:17339"/>
        <dbReference type="Rhea" id="RHEA-COMP:17340"/>
        <dbReference type="ChEBI" id="CHEBI:33019"/>
        <dbReference type="ChEBI" id="CHEBI:61560"/>
        <dbReference type="ChEBI" id="CHEBI:173112"/>
        <dbReference type="EC" id="2.7.7.7"/>
    </reaction>
</comment>
<dbReference type="InterPro" id="IPR020046">
    <property type="entry name" value="5-3_exonucl_a-hlix_arch_N"/>
</dbReference>
<keyword evidence="13" id="KW-0269">Exonuclease</keyword>
<dbReference type="SUPFAM" id="SSF47807">
    <property type="entry name" value="5' to 3' exonuclease, C-terminal subdomain"/>
    <property type="match status" value="1"/>
</dbReference>
<dbReference type="NCBIfam" id="TIGR00593">
    <property type="entry name" value="pola"/>
    <property type="match status" value="1"/>
</dbReference>
<protein>
    <recommendedName>
        <fullName evidence="3 12">DNA polymerase I</fullName>
        <ecNumber evidence="2 12">2.7.7.7</ecNumber>
    </recommendedName>
</protein>
<dbReference type="InterPro" id="IPR036397">
    <property type="entry name" value="RNaseH_sf"/>
</dbReference>
<keyword evidence="5 13" id="KW-0548">Nucleotidyltransferase</keyword>
<keyword evidence="7 13" id="KW-0227">DNA damage</keyword>
<dbReference type="InterPro" id="IPR036279">
    <property type="entry name" value="5-3_exonuclease_C_sf"/>
</dbReference>
<evidence type="ECO:0000256" key="6">
    <source>
        <dbReference type="ARBA" id="ARBA00022705"/>
    </source>
</evidence>
<dbReference type="CDD" id="cd09859">
    <property type="entry name" value="PIN_53EXO"/>
    <property type="match status" value="1"/>
</dbReference>
<dbReference type="SUPFAM" id="SSF88723">
    <property type="entry name" value="PIN domain-like"/>
    <property type="match status" value="1"/>
</dbReference>
<evidence type="ECO:0000256" key="9">
    <source>
        <dbReference type="ARBA" id="ARBA00023125"/>
    </source>
</evidence>
<dbReference type="Proteomes" id="UP000824110">
    <property type="component" value="Unassembled WGS sequence"/>
</dbReference>
<keyword evidence="10 13" id="KW-0234">DNA repair</keyword>
<comment type="subunit">
    <text evidence="13">Single-chain monomer with multiple functions.</text>
</comment>
<gene>
    <name evidence="13 16" type="primary">polA</name>
    <name evidence="16" type="ORF">IAB69_03680</name>
</gene>
<dbReference type="PANTHER" id="PTHR10133:SF27">
    <property type="entry name" value="DNA POLYMERASE NU"/>
    <property type="match status" value="1"/>
</dbReference>
<evidence type="ECO:0000256" key="4">
    <source>
        <dbReference type="ARBA" id="ARBA00022679"/>
    </source>
</evidence>
<comment type="caution">
    <text evidence="16">The sequence shown here is derived from an EMBL/GenBank/DDBJ whole genome shotgun (WGS) entry which is preliminary data.</text>
</comment>
<evidence type="ECO:0000259" key="15">
    <source>
        <dbReference type="SMART" id="SM00482"/>
    </source>
</evidence>
<dbReference type="Gene3D" id="1.10.150.20">
    <property type="entry name" value="5' to 3' exonuclease, C-terminal subdomain"/>
    <property type="match status" value="2"/>
</dbReference>
<dbReference type="Pfam" id="PF02739">
    <property type="entry name" value="5_3_exonuc_N"/>
    <property type="match status" value="1"/>
</dbReference>
<comment type="function">
    <text evidence="13">In addition to polymerase activity, this DNA polymerase exhibits 5'-3' exonuclease activity.</text>
</comment>
<dbReference type="AlphaFoldDB" id="A0A9D1SJ01"/>
<reference evidence="16" key="2">
    <citation type="journal article" date="2021" name="PeerJ">
        <title>Extensive microbial diversity within the chicken gut microbiome revealed by metagenomics and culture.</title>
        <authorList>
            <person name="Gilroy R."/>
            <person name="Ravi A."/>
            <person name="Getino M."/>
            <person name="Pursley I."/>
            <person name="Horton D.L."/>
            <person name="Alikhan N.F."/>
            <person name="Baker D."/>
            <person name="Gharbi K."/>
            <person name="Hall N."/>
            <person name="Watson M."/>
            <person name="Adriaenssens E.M."/>
            <person name="Foster-Nyarko E."/>
            <person name="Jarju S."/>
            <person name="Secka A."/>
            <person name="Antonio M."/>
            <person name="Oren A."/>
            <person name="Chaudhuri R.R."/>
            <person name="La Ragione R."/>
            <person name="Hildebrand F."/>
            <person name="Pallen M.J."/>
        </authorList>
    </citation>
    <scope>NUCLEOTIDE SEQUENCE</scope>
    <source>
        <strain evidence="16">CHK195-12923</strain>
    </source>
</reference>
<dbReference type="Pfam" id="PF00476">
    <property type="entry name" value="DNA_pol_A"/>
    <property type="match status" value="1"/>
</dbReference>
<dbReference type="Pfam" id="PF01367">
    <property type="entry name" value="5_3_exonuc"/>
    <property type="match status" value="1"/>
</dbReference>
<evidence type="ECO:0000256" key="11">
    <source>
        <dbReference type="ARBA" id="ARBA00049244"/>
    </source>
</evidence>
<organism evidence="16 17">
    <name type="scientific">Candidatus Coproplasma excrementigallinarum</name>
    <dbReference type="NCBI Taxonomy" id="2840747"/>
    <lineage>
        <taxon>Bacteria</taxon>
        <taxon>Bacillati</taxon>
        <taxon>Bacillota</taxon>
        <taxon>Clostridia</taxon>
        <taxon>Eubacteriales</taxon>
        <taxon>Candidatus Coproplasma</taxon>
    </lineage>
</organism>
<dbReference type="InterPro" id="IPR020045">
    <property type="entry name" value="DNA_polI_H3TH"/>
</dbReference>
<dbReference type="SMART" id="SM00279">
    <property type="entry name" value="HhH2"/>
    <property type="match status" value="1"/>
</dbReference>
<dbReference type="GO" id="GO:0006261">
    <property type="term" value="P:DNA-templated DNA replication"/>
    <property type="evidence" value="ECO:0007669"/>
    <property type="project" value="UniProtKB-UniRule"/>
</dbReference>
<evidence type="ECO:0000256" key="13">
    <source>
        <dbReference type="RuleBase" id="RU004460"/>
    </source>
</evidence>
<evidence type="ECO:0000256" key="5">
    <source>
        <dbReference type="ARBA" id="ARBA00022695"/>
    </source>
</evidence>
<keyword evidence="9 13" id="KW-0238">DNA-binding</keyword>
<dbReference type="FunFam" id="1.20.1060.10:FF:000001">
    <property type="entry name" value="DNA polymerase I"/>
    <property type="match status" value="1"/>
</dbReference>
<dbReference type="GO" id="GO:0003887">
    <property type="term" value="F:DNA-directed DNA polymerase activity"/>
    <property type="evidence" value="ECO:0007669"/>
    <property type="project" value="UniProtKB-UniRule"/>
</dbReference>
<name>A0A9D1SJ01_9FIRM</name>
<dbReference type="PANTHER" id="PTHR10133">
    <property type="entry name" value="DNA POLYMERASE I"/>
    <property type="match status" value="1"/>
</dbReference>
<evidence type="ECO:0000313" key="16">
    <source>
        <dbReference type="EMBL" id="HIU61730.1"/>
    </source>
</evidence>
<dbReference type="Gene3D" id="3.30.70.370">
    <property type="match status" value="1"/>
</dbReference>
<dbReference type="GO" id="GO:0008409">
    <property type="term" value="F:5'-3' exonuclease activity"/>
    <property type="evidence" value="ECO:0007669"/>
    <property type="project" value="UniProtKB-UniRule"/>
</dbReference>
<dbReference type="FunFam" id="1.10.150.20:FF:000003">
    <property type="entry name" value="DNA polymerase I"/>
    <property type="match status" value="1"/>
</dbReference>
<dbReference type="SUPFAM" id="SSF56672">
    <property type="entry name" value="DNA/RNA polymerases"/>
    <property type="match status" value="1"/>
</dbReference>
<sequence>MKKLVLIDGNSLLNRAFYATPVFSTKDGRPTNAIFGFVKLFLKILSDIKPDYVVVAFDLKAPTFRHKMYDGYKASRKGMPDELAAQVEPLKNLLSEMKVAMCSKEGVEADDIIGTLSKKAGVHSYIYTGDRDSYQLVDENTDVYFTKRGVSDLLKLNIENFTQETGLKPLQIIDLKSLMGDKSDDIPGVAGVGEKTARLLIEKYGSLDGVYEHIDEIKGALKDKLINGRDMAQLSYKLATIDRACGVDVDLDECAAPYKFSPAVKKMFNEFEFKSLVKDDLFEGSDAEPAADQTTYPETLNITSLKQFEEEAKGVCVYSVCLMKNSLHLYFNAKEYIAECSEDLFGEHLPHEQFTALLEKVFSDSNNTVKLFDCKSVMHEAESWGITFACKFEDLSLAVYLCGEAGGETLNELLEGHNLSADYPAFAIDKLFEEYSTKLEQTGCTKLYEEVEKPLVGVLYDMEKDGVKVSREALSALGKQYTATISSLSEEIYADCGCNFNINSPSQLGEVLFEKLGLKSGKKGKNGKYSTNAEILEKLAEENPVAGKVLKYRFYQKLLSTYVDGLRPYIDKNDTIHTTYNQTITATGRLSSTNPNLQNIPIREEEGRELRKVFVPSEGNLFIDADYSQIELRLLAHFSGCKELIEAYNEGKDIHAITASQVFGVPVEEVTPKMRREAKAVNFGIIYGISEFGLSRNLGIPYSTAKSYIEKYFETYSAVKDYMNKNVQFAHEHGYVSTLTGRRRFIPELKSINNNIRQFGERAAMNMPLQGSSADIIKIAMINVHERLKKEGLKARLILQVHDELVIDCPENELETASQILKCEMENAVKLSVPLTVEVNSGKNWYDAK</sequence>
<dbReference type="InterPro" id="IPR002298">
    <property type="entry name" value="DNA_polymerase_A"/>
</dbReference>